<organism evidence="1 2">
    <name type="scientific">Kickxella alabastrina</name>
    <dbReference type="NCBI Taxonomy" id="61397"/>
    <lineage>
        <taxon>Eukaryota</taxon>
        <taxon>Fungi</taxon>
        <taxon>Fungi incertae sedis</taxon>
        <taxon>Zoopagomycota</taxon>
        <taxon>Kickxellomycotina</taxon>
        <taxon>Kickxellomycetes</taxon>
        <taxon>Kickxellales</taxon>
        <taxon>Kickxellaceae</taxon>
        <taxon>Kickxella</taxon>
    </lineage>
</organism>
<keyword evidence="2" id="KW-1185">Reference proteome</keyword>
<dbReference type="EMBL" id="JANBPG010000009">
    <property type="protein sequence ID" value="KAJ1901963.1"/>
    <property type="molecule type" value="Genomic_DNA"/>
</dbReference>
<evidence type="ECO:0000313" key="2">
    <source>
        <dbReference type="Proteomes" id="UP001150581"/>
    </source>
</evidence>
<gene>
    <name evidence="1" type="primary">RIA1</name>
    <name evidence="1" type="ORF">LPJ66_000359</name>
</gene>
<sequence>MPVVPPTKLAQLQKNVHNIRNVCVLAHVDHGKTTLSDALLATNGIISSKLAGKVRYLDSREDEQERGITMESSGISLYYKLLRKPTNGDATPTTSATDTDAESQEYLVNLIDSPGHVDFSSEVASAARLSDGALVLVDVVEGVCTQTVSVLRQAWVENVHPILFLNKIDRLIVEWQMTPSEAYLHMQQLIEQVNAVLAGFWEGDRLAEDSRKLEEAKEKWRETHGDDAPMTEWYLEEKDDSQIYFSPEQGNVLFGSAMDGWAFRINHFAQVFAEKLGISSPAKLQPLMWGEYFIDPKTKRRVLTRKQLTKLYGAGKAAAAMPLFVQLCLAPLWQVYQSVILEHDQEKIEKVIGALDIKILPRDRKSKDHRTLLTAIMQGWLPLAQACMVAIVEQLPSPAVAQPHRLPPLVQGEVKSQADRKVVEPKNDVERALFACVAGTYAQPAPLVAYIGKIISVPRESLPEFSKTKSQGDRAAMTAEEMRARGRDAVRRELANSREPSAATPLSVLSASASASGVATPSQSADPVQGISPDTLAEVVKEELNIADGALGYGAGGDSVDATSTDPDANEDEVLVGFGRIYSGTIRIGDKVWAMQPKYNAKGANSQSYLKRITVRALYMMMGREFVPLQEVPAGNVFGIRGVAGAILKSGTLASDAHECPNLAAMHLETHPIVRVALEPVNPQDITKLVRGLELLNQADPCVQIISQATGERVLVTAGELHLERCMKDLRERFAKCEIHVSEPIVPFREGIVRQSAQAGVLLGEVGSSGQSLAIMSKSTQSGSSADDAEQSEESRTKLADGSPRGEVTLTTANGLVTITVQVEPLPERTTRFLLRHENDIQRIAKALSSQRRHRLNAAAEALENNNDDDNTEASVTVANTASDDEDGGADDGPRPPKPSKTSELGPWLQARLRSTFRKSKGWEPQRVEHAVTNGIWAFGPRRVGPNMLIYSKDMLEQSSRVNASWFDPRALNVPGLSTAATPMISDGEDGEDSDSEGAKDTSPSASESTQTNHHSIRDYEEPLNTGFQLAAQSGPLCFEPLVGIAVTVKGFVYNSVDNGAADFSSTSGLSGQVITTVRDAIRAGLLQWSPRLHLAMYTCDIQATSEVLGKVYAVINRRRGRILSEEMREGTPYFTIKAAIPIVESFGFADEIRKRTSGAAIPLLIFRGFESLDMDPFWVPTTEEELEDLGEKADRENVAKKYMDKVRKRKGLFVERKIVEHAEKQRTLKK</sequence>
<accession>A0ACC1IW44</accession>
<evidence type="ECO:0000313" key="1">
    <source>
        <dbReference type="EMBL" id="KAJ1901963.1"/>
    </source>
</evidence>
<dbReference type="Proteomes" id="UP001150581">
    <property type="component" value="Unassembled WGS sequence"/>
</dbReference>
<protein>
    <submittedName>
        <fullName evidence="1">Cytoplasmic GTPase/eEF2-like protein (Ribosomal biogenesis)</fullName>
    </submittedName>
</protein>
<proteinExistence type="predicted"/>
<name>A0ACC1IW44_9FUNG</name>
<reference evidence="1" key="1">
    <citation type="submission" date="2022-07" db="EMBL/GenBank/DDBJ databases">
        <title>Phylogenomic reconstructions and comparative analyses of Kickxellomycotina fungi.</title>
        <authorList>
            <person name="Reynolds N.K."/>
            <person name="Stajich J.E."/>
            <person name="Barry K."/>
            <person name="Grigoriev I.V."/>
            <person name="Crous P."/>
            <person name="Smith M.E."/>
        </authorList>
    </citation>
    <scope>NUCLEOTIDE SEQUENCE</scope>
    <source>
        <strain evidence="1">Benny 63K</strain>
    </source>
</reference>
<comment type="caution">
    <text evidence="1">The sequence shown here is derived from an EMBL/GenBank/DDBJ whole genome shotgun (WGS) entry which is preliminary data.</text>
</comment>